<proteinExistence type="inferred from homology"/>
<dbReference type="SUPFAM" id="SSF53187">
    <property type="entry name" value="Zn-dependent exopeptidases"/>
    <property type="match status" value="1"/>
</dbReference>
<organism evidence="10 11">
    <name type="scientific">Clostridium innocuum</name>
    <dbReference type="NCBI Taxonomy" id="1522"/>
    <lineage>
        <taxon>Bacteria</taxon>
        <taxon>Bacillati</taxon>
        <taxon>Bacillota</taxon>
        <taxon>Clostridia</taxon>
        <taxon>Eubacteriales</taxon>
        <taxon>Clostridiaceae</taxon>
        <taxon>Clostridium</taxon>
    </lineage>
</organism>
<comment type="function">
    <text evidence="6">Presumably involved in the processing and regular turnover of intracellular proteins. Catalyzes the removal of unsubstituted N-terminal amino acids from various peptides.</text>
</comment>
<name>A0A099I8W2_CLOIN</name>
<dbReference type="GO" id="GO:0005737">
    <property type="term" value="C:cytoplasm"/>
    <property type="evidence" value="ECO:0007669"/>
    <property type="project" value="InterPro"/>
</dbReference>
<evidence type="ECO:0000256" key="5">
    <source>
        <dbReference type="ARBA" id="ARBA00033172"/>
    </source>
</evidence>
<dbReference type="InterPro" id="IPR011356">
    <property type="entry name" value="Leucine_aapep/pepB"/>
</dbReference>
<feature type="domain" description="Cytosol aminopeptidase" evidence="9">
    <location>
        <begin position="314"/>
        <end position="321"/>
    </location>
</feature>
<comment type="similarity">
    <text evidence="1">Belongs to the peptidase M17 family.</text>
</comment>
<dbReference type="EMBL" id="JQIF01000023">
    <property type="protein sequence ID" value="KGJ54016.1"/>
    <property type="molecule type" value="Genomic_DNA"/>
</dbReference>
<dbReference type="PANTHER" id="PTHR11963:SF23">
    <property type="entry name" value="CYTOSOL AMINOPEPTIDASE"/>
    <property type="match status" value="1"/>
</dbReference>
<evidence type="ECO:0000256" key="7">
    <source>
        <dbReference type="ARBA" id="ARBA00050021"/>
    </source>
</evidence>
<evidence type="ECO:0000313" key="11">
    <source>
        <dbReference type="Proteomes" id="UP000030008"/>
    </source>
</evidence>
<keyword evidence="2" id="KW-0031">Aminopeptidase</keyword>
<evidence type="ECO:0000256" key="6">
    <source>
        <dbReference type="ARBA" id="ARBA00049972"/>
    </source>
</evidence>
<keyword evidence="3" id="KW-0645">Protease</keyword>
<accession>A0A099I8W2</accession>
<evidence type="ECO:0000256" key="4">
    <source>
        <dbReference type="ARBA" id="ARBA00022801"/>
    </source>
</evidence>
<evidence type="ECO:0000256" key="2">
    <source>
        <dbReference type="ARBA" id="ARBA00022438"/>
    </source>
</evidence>
<comment type="caution">
    <text evidence="10">The sequence shown here is derived from an EMBL/GenBank/DDBJ whole genome shotgun (WGS) entry which is preliminary data.</text>
</comment>
<dbReference type="GO" id="GO:0070006">
    <property type="term" value="F:metalloaminopeptidase activity"/>
    <property type="evidence" value="ECO:0007669"/>
    <property type="project" value="InterPro"/>
</dbReference>
<sequence>MKEIETIYKETRNILYPLYEEDDIEKELVEALGADIRAMIIKEAGKTTTITTLGRLACERIVFLFLGSRQDTDREAVCSCAEGVFDSLNAPFVMWVDKAVNASMDAHLITSCFIRALYGKAYIKKKDDPDITFLSEEDLTQDVQTAMIYADGKKYARRLSDLPPNVMTPKELCQQAVALAQTYGMKCRVLSTAELKEMNAGGLLAVSQGSAYPPYLICLTYDHGGNAPYQAVIGKGITFDSGGYNLKSRTSFGMKYDMCGAADVLGIMKILAELRAEVNVYGILPVTENLISQQAYKSQDVIQLMSGKTIEITNTDAEGRLILADAITYAQRLNANRIVDIATLTGACVTALGNVYSGIFSNDDAFFQSFSDSMKQTGERGWRMPLDAAYLQDLTSNCADLRNAATGNGKGGACVAAAFLSQFIETDVKWLHIDIAGTSDEKDCATGAMISSVANFLIQEAQQL</sequence>
<evidence type="ECO:0000256" key="8">
    <source>
        <dbReference type="ARBA" id="ARBA00050061"/>
    </source>
</evidence>
<keyword evidence="4" id="KW-0378">Hydrolase</keyword>
<protein>
    <recommendedName>
        <fullName evidence="7">Probable cytosol aminopeptidase</fullName>
    </recommendedName>
    <alternativeName>
        <fullName evidence="8">Leucine aminopeptidase</fullName>
    </alternativeName>
    <alternativeName>
        <fullName evidence="5">Leucyl aminopeptidase</fullName>
    </alternativeName>
</protein>
<dbReference type="PANTHER" id="PTHR11963">
    <property type="entry name" value="LEUCINE AMINOPEPTIDASE-RELATED"/>
    <property type="match status" value="1"/>
</dbReference>
<dbReference type="AlphaFoldDB" id="A0A099I8W2"/>
<dbReference type="Proteomes" id="UP000030008">
    <property type="component" value="Unassembled WGS sequence"/>
</dbReference>
<dbReference type="GO" id="GO:0030145">
    <property type="term" value="F:manganese ion binding"/>
    <property type="evidence" value="ECO:0007669"/>
    <property type="project" value="InterPro"/>
</dbReference>
<dbReference type="RefSeq" id="WP_044904549.1">
    <property type="nucleotide sequence ID" value="NZ_JQIF01000023.1"/>
</dbReference>
<evidence type="ECO:0000256" key="1">
    <source>
        <dbReference type="ARBA" id="ARBA00009528"/>
    </source>
</evidence>
<dbReference type="Gene3D" id="3.40.630.10">
    <property type="entry name" value="Zn peptidases"/>
    <property type="match status" value="1"/>
</dbReference>
<dbReference type="Pfam" id="PF00883">
    <property type="entry name" value="Peptidase_M17"/>
    <property type="match status" value="1"/>
</dbReference>
<reference evidence="10 11" key="1">
    <citation type="submission" date="2014-08" db="EMBL/GenBank/DDBJ databases">
        <title>Clostridium innocuum, an unnegligible vancomycin-resistant pathogen causing extra-intestinal infections.</title>
        <authorList>
            <person name="Feng Y."/>
            <person name="Chiu C.-H."/>
        </authorList>
    </citation>
    <scope>NUCLEOTIDE SEQUENCE [LARGE SCALE GENOMIC DNA]</scope>
    <source>
        <strain evidence="10 11">AN88</strain>
    </source>
</reference>
<evidence type="ECO:0000313" key="10">
    <source>
        <dbReference type="EMBL" id="KGJ54016.1"/>
    </source>
</evidence>
<dbReference type="InterPro" id="IPR000819">
    <property type="entry name" value="Peptidase_M17_C"/>
</dbReference>
<dbReference type="PROSITE" id="PS00631">
    <property type="entry name" value="CYTOSOL_AP"/>
    <property type="match status" value="1"/>
</dbReference>
<dbReference type="CDD" id="cd00433">
    <property type="entry name" value="Peptidase_M17"/>
    <property type="match status" value="1"/>
</dbReference>
<evidence type="ECO:0000259" key="9">
    <source>
        <dbReference type="PROSITE" id="PS00631"/>
    </source>
</evidence>
<gene>
    <name evidence="10" type="ORF">CIAN88_05565</name>
</gene>
<evidence type="ECO:0000256" key="3">
    <source>
        <dbReference type="ARBA" id="ARBA00022670"/>
    </source>
</evidence>
<dbReference type="GO" id="GO:0006508">
    <property type="term" value="P:proteolysis"/>
    <property type="evidence" value="ECO:0007669"/>
    <property type="project" value="UniProtKB-KW"/>
</dbReference>
<dbReference type="PRINTS" id="PR00481">
    <property type="entry name" value="LAMNOPPTDASE"/>
</dbReference>